<organism evidence="1 2">
    <name type="scientific">Cephalotus follicularis</name>
    <name type="common">Albany pitcher plant</name>
    <dbReference type="NCBI Taxonomy" id="3775"/>
    <lineage>
        <taxon>Eukaryota</taxon>
        <taxon>Viridiplantae</taxon>
        <taxon>Streptophyta</taxon>
        <taxon>Embryophyta</taxon>
        <taxon>Tracheophyta</taxon>
        <taxon>Spermatophyta</taxon>
        <taxon>Magnoliopsida</taxon>
        <taxon>eudicotyledons</taxon>
        <taxon>Gunneridae</taxon>
        <taxon>Pentapetalae</taxon>
        <taxon>rosids</taxon>
        <taxon>fabids</taxon>
        <taxon>Oxalidales</taxon>
        <taxon>Cephalotaceae</taxon>
        <taxon>Cephalotus</taxon>
    </lineage>
</organism>
<evidence type="ECO:0000313" key="1">
    <source>
        <dbReference type="EMBL" id="GAV85610.1"/>
    </source>
</evidence>
<keyword evidence="2" id="KW-1185">Reference proteome</keyword>
<dbReference type="AlphaFoldDB" id="A0A1Q3CZE8"/>
<dbReference type="InterPro" id="IPR043502">
    <property type="entry name" value="DNA/RNA_pol_sf"/>
</dbReference>
<proteinExistence type="predicted"/>
<name>A0A1Q3CZE8_CEPFO</name>
<dbReference type="Gene3D" id="3.30.70.270">
    <property type="match status" value="1"/>
</dbReference>
<accession>A0A1Q3CZE8</accession>
<gene>
    <name evidence="1" type="ORF">CFOL_v3_29046</name>
</gene>
<dbReference type="InParanoid" id="A0A1Q3CZE8"/>
<sequence length="101" mass="11999">MKQEILIENFEQINSLKNSIINHLCSDIPNAFWHRKRHVVPIQMTYKIIHELLIRPSKSPWNCEVFYVNSGTPRLVINYKLLNTALQCIRHHIPNKKDLLK</sequence>
<dbReference type="EMBL" id="BDDD01003621">
    <property type="protein sequence ID" value="GAV85610.1"/>
    <property type="molecule type" value="Genomic_DNA"/>
</dbReference>
<protein>
    <recommendedName>
        <fullName evidence="3">MP domain-containing protein</fullName>
    </recommendedName>
</protein>
<dbReference type="Proteomes" id="UP000187406">
    <property type="component" value="Unassembled WGS sequence"/>
</dbReference>
<dbReference type="InterPro" id="IPR043128">
    <property type="entry name" value="Rev_trsase/Diguanyl_cyclase"/>
</dbReference>
<comment type="caution">
    <text evidence="1">The sequence shown here is derived from an EMBL/GenBank/DDBJ whole genome shotgun (WGS) entry which is preliminary data.</text>
</comment>
<evidence type="ECO:0008006" key="3">
    <source>
        <dbReference type="Google" id="ProtNLM"/>
    </source>
</evidence>
<reference evidence="2" key="1">
    <citation type="submission" date="2016-04" db="EMBL/GenBank/DDBJ databases">
        <title>Cephalotus genome sequencing.</title>
        <authorList>
            <person name="Fukushima K."/>
            <person name="Hasebe M."/>
            <person name="Fang X."/>
        </authorList>
    </citation>
    <scope>NUCLEOTIDE SEQUENCE [LARGE SCALE GENOMIC DNA]</scope>
    <source>
        <strain evidence="2">cv. St1</strain>
    </source>
</reference>
<evidence type="ECO:0000313" key="2">
    <source>
        <dbReference type="Proteomes" id="UP000187406"/>
    </source>
</evidence>
<dbReference type="Gene3D" id="3.10.10.10">
    <property type="entry name" value="HIV Type 1 Reverse Transcriptase, subunit A, domain 1"/>
    <property type="match status" value="1"/>
</dbReference>
<dbReference type="SUPFAM" id="SSF56672">
    <property type="entry name" value="DNA/RNA polymerases"/>
    <property type="match status" value="1"/>
</dbReference>